<accession>A0A918C3R4</accession>
<reference evidence="2" key="1">
    <citation type="journal article" date="2014" name="Int. J. Syst. Evol. Microbiol.">
        <title>Complete genome sequence of Corynebacterium casei LMG S-19264T (=DSM 44701T), isolated from a smear-ripened cheese.</title>
        <authorList>
            <consortium name="US DOE Joint Genome Institute (JGI-PGF)"/>
            <person name="Walter F."/>
            <person name="Albersmeier A."/>
            <person name="Kalinowski J."/>
            <person name="Ruckert C."/>
        </authorList>
    </citation>
    <scope>NUCLEOTIDE SEQUENCE</scope>
    <source>
        <strain evidence="2">JCM 4403</strain>
    </source>
</reference>
<reference evidence="2" key="2">
    <citation type="submission" date="2020-09" db="EMBL/GenBank/DDBJ databases">
        <authorList>
            <person name="Sun Q."/>
            <person name="Ohkuma M."/>
        </authorList>
    </citation>
    <scope>NUCLEOTIDE SEQUENCE</scope>
    <source>
        <strain evidence="2">JCM 4403</strain>
    </source>
</reference>
<proteinExistence type="predicted"/>
<feature type="region of interest" description="Disordered" evidence="1">
    <location>
        <begin position="1"/>
        <end position="47"/>
    </location>
</feature>
<feature type="compositionally biased region" description="Low complexity" evidence="1">
    <location>
        <begin position="12"/>
        <end position="33"/>
    </location>
</feature>
<keyword evidence="3" id="KW-1185">Reference proteome</keyword>
<evidence type="ECO:0000313" key="3">
    <source>
        <dbReference type="Proteomes" id="UP000656732"/>
    </source>
</evidence>
<dbReference type="Proteomes" id="UP000656732">
    <property type="component" value="Unassembled WGS sequence"/>
</dbReference>
<protein>
    <submittedName>
        <fullName evidence="2">Uncharacterized protein</fullName>
    </submittedName>
</protein>
<sequence>MESSDIELPQMARGRAGVRSGAGDDVGGAHVALGDGGGRRPGEPGPSSWACWFLHTGGGRLLAHGGEWAASKLPILTTPFT</sequence>
<name>A0A918C3R4_9ACTN</name>
<evidence type="ECO:0000313" key="2">
    <source>
        <dbReference type="EMBL" id="GGR05598.1"/>
    </source>
</evidence>
<organism evidence="2 3">
    <name type="scientific">Streptomyces pilosus</name>
    <dbReference type="NCBI Taxonomy" id="28893"/>
    <lineage>
        <taxon>Bacteria</taxon>
        <taxon>Bacillati</taxon>
        <taxon>Actinomycetota</taxon>
        <taxon>Actinomycetes</taxon>
        <taxon>Kitasatosporales</taxon>
        <taxon>Streptomycetaceae</taxon>
        <taxon>Streptomyces</taxon>
    </lineage>
</organism>
<evidence type="ECO:0000256" key="1">
    <source>
        <dbReference type="SAM" id="MobiDB-lite"/>
    </source>
</evidence>
<dbReference type="EMBL" id="BMTU01000018">
    <property type="protein sequence ID" value="GGR05598.1"/>
    <property type="molecule type" value="Genomic_DNA"/>
</dbReference>
<comment type="caution">
    <text evidence="2">The sequence shown here is derived from an EMBL/GenBank/DDBJ whole genome shotgun (WGS) entry which is preliminary data.</text>
</comment>
<gene>
    <name evidence="2" type="ORF">GCM10010280_61870</name>
</gene>
<dbReference type="AlphaFoldDB" id="A0A918C3R4"/>